<protein>
    <submittedName>
        <fullName evidence="2">Uncharacterized protein</fullName>
    </submittedName>
</protein>
<sequence length="99" mass="10691">MTFANSFYVGASPVYQSLGLNNGFAGYPVSDSTYNQFNHRAMAGAPPQASHHNAALHGMEVESQMATAISSAPHISSYYVGAKPQYNHYGFNGFAGYKY</sequence>
<dbReference type="AlphaFoldDB" id="A0A0N4Z9R2"/>
<evidence type="ECO:0000313" key="2">
    <source>
        <dbReference type="WBParaSite" id="PTRK_0000412400.1"/>
    </source>
</evidence>
<name>A0A0N4Z9R2_PARTI</name>
<proteinExistence type="predicted"/>
<dbReference type="WBParaSite" id="PTRK_0000412400.1">
    <property type="protein sequence ID" value="PTRK_0000412400.1"/>
    <property type="gene ID" value="PTRK_0000412400"/>
</dbReference>
<organism evidence="1 2">
    <name type="scientific">Parastrongyloides trichosuri</name>
    <name type="common">Possum-specific nematode worm</name>
    <dbReference type="NCBI Taxonomy" id="131310"/>
    <lineage>
        <taxon>Eukaryota</taxon>
        <taxon>Metazoa</taxon>
        <taxon>Ecdysozoa</taxon>
        <taxon>Nematoda</taxon>
        <taxon>Chromadorea</taxon>
        <taxon>Rhabditida</taxon>
        <taxon>Tylenchina</taxon>
        <taxon>Panagrolaimomorpha</taxon>
        <taxon>Strongyloidoidea</taxon>
        <taxon>Strongyloididae</taxon>
        <taxon>Parastrongyloides</taxon>
    </lineage>
</organism>
<dbReference type="Proteomes" id="UP000038045">
    <property type="component" value="Unplaced"/>
</dbReference>
<accession>A0A0N4Z9R2</accession>
<reference evidence="2" key="1">
    <citation type="submission" date="2017-02" db="UniProtKB">
        <authorList>
            <consortium name="WormBaseParasite"/>
        </authorList>
    </citation>
    <scope>IDENTIFICATION</scope>
</reference>
<keyword evidence="1" id="KW-1185">Reference proteome</keyword>
<evidence type="ECO:0000313" key="1">
    <source>
        <dbReference type="Proteomes" id="UP000038045"/>
    </source>
</evidence>